<sequence length="113" mass="12983">MEITKIETSIGRFKITGFLKKGLFKNSEMNWDSALNEAGKIEGGGWRLPTLEECITIHNETEAFDDLKGKWVLWCQDQYSENTDCAYIFDPGNTLTGFWNKNDKWNAIAIKQL</sequence>
<gene>
    <name evidence="1" type="ORF">GCM10022389_19980</name>
</gene>
<protein>
    <recommendedName>
        <fullName evidence="3">DUF1566 domain-containing protein</fullName>
    </recommendedName>
</protein>
<name>A0ABP7VU31_9FLAO</name>
<evidence type="ECO:0000313" key="2">
    <source>
        <dbReference type="Proteomes" id="UP001500367"/>
    </source>
</evidence>
<organism evidence="1 2">
    <name type="scientific">Flavobacterium cheonanense</name>
    <dbReference type="NCBI Taxonomy" id="706183"/>
    <lineage>
        <taxon>Bacteria</taxon>
        <taxon>Pseudomonadati</taxon>
        <taxon>Bacteroidota</taxon>
        <taxon>Flavobacteriia</taxon>
        <taxon>Flavobacteriales</taxon>
        <taxon>Flavobacteriaceae</taxon>
        <taxon>Flavobacterium</taxon>
    </lineage>
</organism>
<keyword evidence="2" id="KW-1185">Reference proteome</keyword>
<dbReference type="Proteomes" id="UP001500367">
    <property type="component" value="Unassembled WGS sequence"/>
</dbReference>
<evidence type="ECO:0008006" key="3">
    <source>
        <dbReference type="Google" id="ProtNLM"/>
    </source>
</evidence>
<dbReference type="RefSeq" id="WP_344816569.1">
    <property type="nucleotide sequence ID" value="NZ_BAABCT010000005.1"/>
</dbReference>
<dbReference type="EMBL" id="BAABCT010000005">
    <property type="protein sequence ID" value="GAA4074423.1"/>
    <property type="molecule type" value="Genomic_DNA"/>
</dbReference>
<reference evidence="2" key="1">
    <citation type="journal article" date="2019" name="Int. J. Syst. Evol. Microbiol.">
        <title>The Global Catalogue of Microorganisms (GCM) 10K type strain sequencing project: providing services to taxonomists for standard genome sequencing and annotation.</title>
        <authorList>
            <consortium name="The Broad Institute Genomics Platform"/>
            <consortium name="The Broad Institute Genome Sequencing Center for Infectious Disease"/>
            <person name="Wu L."/>
            <person name="Ma J."/>
        </authorList>
    </citation>
    <scope>NUCLEOTIDE SEQUENCE [LARGE SCALE GENOMIC DNA]</scope>
    <source>
        <strain evidence="2">JCM 17069</strain>
    </source>
</reference>
<comment type="caution">
    <text evidence="1">The sequence shown here is derived from an EMBL/GenBank/DDBJ whole genome shotgun (WGS) entry which is preliminary data.</text>
</comment>
<evidence type="ECO:0000313" key="1">
    <source>
        <dbReference type="EMBL" id="GAA4074423.1"/>
    </source>
</evidence>
<accession>A0ABP7VU31</accession>
<proteinExistence type="predicted"/>